<dbReference type="GO" id="GO:0008137">
    <property type="term" value="F:NADH dehydrogenase (ubiquinone) activity"/>
    <property type="evidence" value="ECO:0007669"/>
    <property type="project" value="UniProtKB-EC"/>
</dbReference>
<dbReference type="CTD" id="4541"/>
<evidence type="ECO:0000313" key="17">
    <source>
        <dbReference type="EMBL" id="ALT66163.1"/>
    </source>
</evidence>
<evidence type="ECO:0000256" key="2">
    <source>
        <dbReference type="ARBA" id="ARBA00005698"/>
    </source>
</evidence>
<dbReference type="RefSeq" id="YP_009229606.1">
    <property type="nucleotide sequence ID" value="NC_029248.1"/>
</dbReference>
<comment type="catalytic activity">
    <reaction evidence="15">
        <text>a ubiquinone + NADH + 5 H(+)(in) = a ubiquinol + NAD(+) + 4 H(+)(out)</text>
        <dbReference type="Rhea" id="RHEA:29091"/>
        <dbReference type="Rhea" id="RHEA-COMP:9565"/>
        <dbReference type="Rhea" id="RHEA-COMP:9566"/>
        <dbReference type="ChEBI" id="CHEBI:15378"/>
        <dbReference type="ChEBI" id="CHEBI:16389"/>
        <dbReference type="ChEBI" id="CHEBI:17976"/>
        <dbReference type="ChEBI" id="CHEBI:57540"/>
        <dbReference type="ChEBI" id="CHEBI:57945"/>
        <dbReference type="EC" id="7.1.1.2"/>
    </reaction>
</comment>
<evidence type="ECO:0000256" key="6">
    <source>
        <dbReference type="ARBA" id="ARBA00022660"/>
    </source>
</evidence>
<evidence type="ECO:0000256" key="16">
    <source>
        <dbReference type="SAM" id="Phobius"/>
    </source>
</evidence>
<dbReference type="InterPro" id="IPR050269">
    <property type="entry name" value="ComplexI_Subunit6"/>
</dbReference>
<dbReference type="AlphaFoldDB" id="A0A0U2UW28"/>
<comment type="subcellular location">
    <subcellularLocation>
        <location evidence="1">Mitochondrion membrane</location>
        <topology evidence="1">Multi-pass membrane protein</topology>
    </subcellularLocation>
</comment>
<evidence type="ECO:0000256" key="11">
    <source>
        <dbReference type="ARBA" id="ARBA00023027"/>
    </source>
</evidence>
<comment type="similarity">
    <text evidence="2">Belongs to the complex I subunit 6 family.</text>
</comment>
<keyword evidence="7 16" id="KW-0812">Transmembrane</keyword>
<dbReference type="PANTHER" id="PTHR11435:SF1">
    <property type="entry name" value="NADH-UBIQUINONE OXIDOREDUCTASE CHAIN 6"/>
    <property type="match status" value="1"/>
</dbReference>
<geneLocation type="mitochondrion" evidence="17"/>
<keyword evidence="6" id="KW-0679">Respiratory chain</keyword>
<evidence type="ECO:0000256" key="13">
    <source>
        <dbReference type="ARBA" id="ARBA00023136"/>
    </source>
</evidence>
<dbReference type="GeneID" id="26835248"/>
<feature type="transmembrane region" description="Helical" evidence="16">
    <location>
        <begin position="146"/>
        <end position="170"/>
    </location>
</feature>
<evidence type="ECO:0000256" key="3">
    <source>
        <dbReference type="ARBA" id="ARBA00012944"/>
    </source>
</evidence>
<evidence type="ECO:0000256" key="4">
    <source>
        <dbReference type="ARBA" id="ARBA00021095"/>
    </source>
</evidence>
<reference evidence="17" key="1">
    <citation type="journal article" date="2015" name="BMC Evol. Biol.">
        <title>Climate oscillations, glacial refugia, and dispersal ability: factors influencing the genetic structure of the least salmonfly, Pteronarcella badia (Plecoptera), in Western North America.</title>
        <authorList>
            <person name="Sproul J.S."/>
            <person name="Houston D.D."/>
            <person name="Nelson C.R."/>
            <person name="Evans R.P."/>
            <person name="Crandall K.A."/>
            <person name="Shiozawa D.K."/>
        </authorList>
    </citation>
    <scope>NUCLEOTIDE SEQUENCE</scope>
</reference>
<evidence type="ECO:0000256" key="1">
    <source>
        <dbReference type="ARBA" id="ARBA00004225"/>
    </source>
</evidence>
<keyword evidence="8" id="KW-1278">Translocase</keyword>
<keyword evidence="13 16" id="KW-0472">Membrane</keyword>
<evidence type="ECO:0000256" key="15">
    <source>
        <dbReference type="ARBA" id="ARBA00049551"/>
    </source>
</evidence>
<evidence type="ECO:0000256" key="7">
    <source>
        <dbReference type="ARBA" id="ARBA00022692"/>
    </source>
</evidence>
<dbReference type="GO" id="GO:0031966">
    <property type="term" value="C:mitochondrial membrane"/>
    <property type="evidence" value="ECO:0007669"/>
    <property type="project" value="UniProtKB-SubCell"/>
</dbReference>
<proteinExistence type="inferred from homology"/>
<protein>
    <recommendedName>
        <fullName evidence="4">NADH-ubiquinone oxidoreductase chain 6</fullName>
        <ecNumber evidence="3">7.1.1.2</ecNumber>
    </recommendedName>
    <alternativeName>
        <fullName evidence="14">NADH dehydrogenase subunit 6</fullName>
    </alternativeName>
</protein>
<feature type="transmembrane region" description="Helical" evidence="16">
    <location>
        <begin position="53"/>
        <end position="74"/>
    </location>
</feature>
<evidence type="ECO:0000256" key="9">
    <source>
        <dbReference type="ARBA" id="ARBA00022982"/>
    </source>
</evidence>
<dbReference type="EC" id="7.1.1.2" evidence="3"/>
<name>A0A0U2UW28_9NEOP</name>
<feature type="transmembrane region" description="Helical" evidence="16">
    <location>
        <begin position="80"/>
        <end position="105"/>
    </location>
</feature>
<gene>
    <name evidence="17" type="primary">ND6</name>
</gene>
<evidence type="ECO:0000256" key="5">
    <source>
        <dbReference type="ARBA" id="ARBA00022448"/>
    </source>
</evidence>
<evidence type="ECO:0000256" key="8">
    <source>
        <dbReference type="ARBA" id="ARBA00022967"/>
    </source>
</evidence>
<organism evidence="17">
    <name type="scientific">Pteronarcella badia</name>
    <dbReference type="NCBI Taxonomy" id="466579"/>
    <lineage>
        <taxon>Eukaryota</taxon>
        <taxon>Metazoa</taxon>
        <taxon>Ecdysozoa</taxon>
        <taxon>Arthropoda</taxon>
        <taxon>Hexapoda</taxon>
        <taxon>Insecta</taxon>
        <taxon>Pterygota</taxon>
        <taxon>Neoptera</taxon>
        <taxon>Polyneoptera</taxon>
        <taxon>Plecoptera</taxon>
        <taxon>Perloidea</taxon>
        <taxon>Pteronarcyidae</taxon>
        <taxon>Pteronarcella</taxon>
    </lineage>
</organism>
<sequence>MLCIFHLIIMSTSSILSIIFTQMSHPLAMGLMLLLQTLMICLMTGFMTQSFWFSYILFLVFLGGLLVLFIYVTSLASNEMFSLSVSTLIFTSGPLLIILFIIMFLDPMPWLTSIISNDMNSISDMLNYQEESTISLMKLYNQPTGFITLMLVIYLFLTLIAVMKITNIFYGPLRQKN</sequence>
<evidence type="ECO:0000256" key="10">
    <source>
        <dbReference type="ARBA" id="ARBA00022989"/>
    </source>
</evidence>
<dbReference type="PANTHER" id="PTHR11435">
    <property type="entry name" value="NADH UBIQUINONE OXIDOREDUCTASE SUBUNIT ND6"/>
    <property type="match status" value="1"/>
</dbReference>
<keyword evidence="5" id="KW-0813">Transport</keyword>
<accession>A0A0U2UW28</accession>
<evidence type="ECO:0000256" key="14">
    <source>
        <dbReference type="ARBA" id="ARBA00031019"/>
    </source>
</evidence>
<keyword evidence="11" id="KW-0520">NAD</keyword>
<evidence type="ECO:0000256" key="12">
    <source>
        <dbReference type="ARBA" id="ARBA00023128"/>
    </source>
</evidence>
<dbReference type="EMBL" id="KU182360">
    <property type="protein sequence ID" value="ALT66163.1"/>
    <property type="molecule type" value="Genomic_DNA"/>
</dbReference>
<keyword evidence="9" id="KW-0249">Electron transport</keyword>
<keyword evidence="10 16" id="KW-1133">Transmembrane helix</keyword>
<keyword evidence="12 17" id="KW-0496">Mitochondrion</keyword>